<dbReference type="PANTHER" id="PTHR35936">
    <property type="entry name" value="MEMBRANE-BOUND LYTIC MUREIN TRANSGLYCOSYLASE F"/>
    <property type="match status" value="1"/>
</dbReference>
<evidence type="ECO:0000313" key="5">
    <source>
        <dbReference type="Proteomes" id="UP001597302"/>
    </source>
</evidence>
<dbReference type="InterPro" id="IPR001638">
    <property type="entry name" value="Solute-binding_3/MltF_N"/>
</dbReference>
<dbReference type="EMBL" id="JBHTOQ010000003">
    <property type="protein sequence ID" value="MFD1480253.1"/>
    <property type="molecule type" value="Genomic_DNA"/>
</dbReference>
<dbReference type="RefSeq" id="WP_131573055.1">
    <property type="nucleotide sequence ID" value="NZ_CBCSAJ010000012.1"/>
</dbReference>
<dbReference type="Proteomes" id="UP001597302">
    <property type="component" value="Unassembled WGS sequence"/>
</dbReference>
<evidence type="ECO:0000256" key="1">
    <source>
        <dbReference type="ARBA" id="ARBA00022729"/>
    </source>
</evidence>
<accession>A0ABW4DTJ9</accession>
<proteinExistence type="predicted"/>
<reference evidence="5" key="1">
    <citation type="journal article" date="2019" name="Int. J. Syst. Evol. Microbiol.">
        <title>The Global Catalogue of Microorganisms (GCM) 10K type strain sequencing project: providing services to taxonomists for standard genome sequencing and annotation.</title>
        <authorList>
            <consortium name="The Broad Institute Genomics Platform"/>
            <consortium name="The Broad Institute Genome Sequencing Center for Infectious Disease"/>
            <person name="Wu L."/>
            <person name="Ma J."/>
        </authorList>
    </citation>
    <scope>NUCLEOTIDE SEQUENCE [LARGE SCALE GENOMIC DNA]</scope>
    <source>
        <strain evidence="5">CCM 8875</strain>
    </source>
</reference>
<feature type="signal peptide" evidence="2">
    <location>
        <begin position="1"/>
        <end position="27"/>
    </location>
</feature>
<sequence>MGRPSTGRRGALLALAMAGSLASPAMAQVADLRSTTQFRVCADPANSPMSSRDGTGFENKLADLFGQQLGLPVTYSWFPSGMGFIQRTLRMGTCDVVIGFAQGDELVQNTNHYYTSVYGIVTRKDGPLAQVDRLTDPALKDQDIGVVAGTPPATHLARAGLAPNMRGADLFVDRRVEDPMGDMLEGVRNGDLGAAVLWGPLAGPQVKDDPDLQFVPLLHEETAPRLFFRITMGVRMEEQEWKRELNSLIRRNQDAINQILLDAGVPLVDDYGKELIL</sequence>
<protein>
    <submittedName>
        <fullName evidence="4">Quinoprotein dehydrogenase-associated putative ABC transporter substrate-binding protein</fullName>
    </submittedName>
</protein>
<dbReference type="NCBIfam" id="TIGR03871">
    <property type="entry name" value="ABC_peri_MoxJ_2"/>
    <property type="match status" value="1"/>
</dbReference>
<name>A0ABW4DTJ9_9RHOB</name>
<keyword evidence="1 2" id="KW-0732">Signal</keyword>
<keyword evidence="5" id="KW-1185">Reference proteome</keyword>
<dbReference type="PANTHER" id="PTHR35936:SF17">
    <property type="entry name" value="ARGININE-BINDING EXTRACELLULAR PROTEIN ARTP"/>
    <property type="match status" value="1"/>
</dbReference>
<dbReference type="InterPro" id="IPR022448">
    <property type="entry name" value="Quinoprotein_dehydrogenase"/>
</dbReference>
<dbReference type="Gene3D" id="3.40.190.10">
    <property type="entry name" value="Periplasmic binding protein-like II"/>
    <property type="match status" value="2"/>
</dbReference>
<evidence type="ECO:0000313" key="4">
    <source>
        <dbReference type="EMBL" id="MFD1480253.1"/>
    </source>
</evidence>
<dbReference type="SMART" id="SM00062">
    <property type="entry name" value="PBPb"/>
    <property type="match status" value="1"/>
</dbReference>
<dbReference type="SUPFAM" id="SSF53850">
    <property type="entry name" value="Periplasmic binding protein-like II"/>
    <property type="match status" value="1"/>
</dbReference>
<comment type="caution">
    <text evidence="4">The sequence shown here is derived from an EMBL/GenBank/DDBJ whole genome shotgun (WGS) entry which is preliminary data.</text>
</comment>
<evidence type="ECO:0000259" key="3">
    <source>
        <dbReference type="SMART" id="SM00062"/>
    </source>
</evidence>
<evidence type="ECO:0000256" key="2">
    <source>
        <dbReference type="SAM" id="SignalP"/>
    </source>
</evidence>
<organism evidence="4 5">
    <name type="scientific">Paracoccus nototheniae</name>
    <dbReference type="NCBI Taxonomy" id="2489002"/>
    <lineage>
        <taxon>Bacteria</taxon>
        <taxon>Pseudomonadati</taxon>
        <taxon>Pseudomonadota</taxon>
        <taxon>Alphaproteobacteria</taxon>
        <taxon>Rhodobacterales</taxon>
        <taxon>Paracoccaceae</taxon>
        <taxon>Paracoccus</taxon>
    </lineage>
</organism>
<feature type="chain" id="PRO_5045772453" evidence="2">
    <location>
        <begin position="28"/>
        <end position="277"/>
    </location>
</feature>
<gene>
    <name evidence="4" type="ORF">ACFQ5P_02975</name>
</gene>
<feature type="domain" description="Solute-binding protein family 3/N-terminal" evidence="3">
    <location>
        <begin position="37"/>
        <end position="263"/>
    </location>
</feature>